<evidence type="ECO:0000313" key="3">
    <source>
        <dbReference type="EMBL" id="MBD2604672.1"/>
    </source>
</evidence>
<dbReference type="RefSeq" id="WP_084763202.1">
    <property type="nucleotide sequence ID" value="NZ_JACJTA010000014.1"/>
</dbReference>
<gene>
    <name evidence="3" type="ORF">H6G81_09055</name>
</gene>
<dbReference type="Pfam" id="PF00534">
    <property type="entry name" value="Glycos_transf_1"/>
    <property type="match status" value="1"/>
</dbReference>
<evidence type="ECO:0000259" key="1">
    <source>
        <dbReference type="Pfam" id="PF00534"/>
    </source>
</evidence>
<dbReference type="Pfam" id="PF13439">
    <property type="entry name" value="Glyco_transf_4"/>
    <property type="match status" value="1"/>
</dbReference>
<evidence type="ECO:0000313" key="4">
    <source>
        <dbReference type="Proteomes" id="UP000660380"/>
    </source>
</evidence>
<protein>
    <submittedName>
        <fullName evidence="3">Glycosyltransferase</fullName>
    </submittedName>
</protein>
<dbReference type="InterPro" id="IPR028098">
    <property type="entry name" value="Glyco_trans_4-like_N"/>
</dbReference>
<dbReference type="CDD" id="cd03811">
    <property type="entry name" value="GT4_GT28_WabH-like"/>
    <property type="match status" value="1"/>
</dbReference>
<feature type="domain" description="Glycosyltransferase subfamily 4-like N-terminal" evidence="2">
    <location>
        <begin position="18"/>
        <end position="176"/>
    </location>
</feature>
<dbReference type="PANTHER" id="PTHR12526:SF630">
    <property type="entry name" value="GLYCOSYLTRANSFERASE"/>
    <property type="match status" value="1"/>
</dbReference>
<sequence>MSKYSPDIAIFLRCLYGGGAERGMLNLAHNFLQQKLTVDMVVVKEEGSLVKQLPPEIRLINLNAQSKLGMLPKLVKYLQRERPVSMLAALHYPCEIAILAKRIAGVSTRIVVSEQNNLSQEAKRIPQLSVKLTPLAAKLFYPWADGIIAVSQGVAEDLANVTQIPKERIDLIYNPVITPEIFTKAKEPVNHPWFQSGEPPVILAVGRLYPQKDYPTLIRAFAQVRQVRHTRLVILGEGPEADSLNNLIRELGLEKDVAMLGFADNPYAYMAKAAVFVLSSAWEGFGNVLVEALALGTPVVSTNCESGPSEILANGKYGDLTPVGDRQQMAEAILNVLAGNIKNVDSTWLNQFTSETCAEKYLQVLGYPTSYTLPERLEVAATQTKSAIRQTNGKYEVSQQKY</sequence>
<feature type="domain" description="Glycosyl transferase family 1" evidence="1">
    <location>
        <begin position="197"/>
        <end position="341"/>
    </location>
</feature>
<reference evidence="3 4" key="1">
    <citation type="journal article" date="2020" name="ISME J.">
        <title>Comparative genomics reveals insights into cyanobacterial evolution and habitat adaptation.</title>
        <authorList>
            <person name="Chen M.Y."/>
            <person name="Teng W.K."/>
            <person name="Zhao L."/>
            <person name="Hu C.X."/>
            <person name="Zhou Y.K."/>
            <person name="Han B.P."/>
            <person name="Song L.R."/>
            <person name="Shu W.S."/>
        </authorList>
    </citation>
    <scope>NUCLEOTIDE SEQUENCE [LARGE SCALE GENOMIC DNA]</scope>
    <source>
        <strain evidence="3 4">FACHB-248</strain>
    </source>
</reference>
<dbReference type="SUPFAM" id="SSF53756">
    <property type="entry name" value="UDP-Glycosyltransferase/glycogen phosphorylase"/>
    <property type="match status" value="1"/>
</dbReference>
<organism evidence="3 4">
    <name type="scientific">Scytonema hofmannii FACHB-248</name>
    <dbReference type="NCBI Taxonomy" id="1842502"/>
    <lineage>
        <taxon>Bacteria</taxon>
        <taxon>Bacillati</taxon>
        <taxon>Cyanobacteriota</taxon>
        <taxon>Cyanophyceae</taxon>
        <taxon>Nostocales</taxon>
        <taxon>Scytonemataceae</taxon>
        <taxon>Scytonema</taxon>
    </lineage>
</organism>
<dbReference type="Proteomes" id="UP000660380">
    <property type="component" value="Unassembled WGS sequence"/>
</dbReference>
<keyword evidence="4" id="KW-1185">Reference proteome</keyword>
<proteinExistence type="predicted"/>
<dbReference type="PANTHER" id="PTHR12526">
    <property type="entry name" value="GLYCOSYLTRANSFERASE"/>
    <property type="match status" value="1"/>
</dbReference>
<accession>A0ABR8GN73</accession>
<dbReference type="EMBL" id="JACJTA010000014">
    <property type="protein sequence ID" value="MBD2604672.1"/>
    <property type="molecule type" value="Genomic_DNA"/>
</dbReference>
<dbReference type="InterPro" id="IPR001296">
    <property type="entry name" value="Glyco_trans_1"/>
</dbReference>
<dbReference type="Gene3D" id="3.40.50.2000">
    <property type="entry name" value="Glycogen Phosphorylase B"/>
    <property type="match status" value="2"/>
</dbReference>
<evidence type="ECO:0000259" key="2">
    <source>
        <dbReference type="Pfam" id="PF13439"/>
    </source>
</evidence>
<name>A0ABR8GN73_9CYAN</name>
<comment type="caution">
    <text evidence="3">The sequence shown here is derived from an EMBL/GenBank/DDBJ whole genome shotgun (WGS) entry which is preliminary data.</text>
</comment>